<protein>
    <submittedName>
        <fullName evidence="2">Amino acid permease-associated protein</fullName>
    </submittedName>
</protein>
<reference evidence="2 3" key="1">
    <citation type="journal article" date="2014" name="Antonie Van Leeuwenhoek">
        <title>Hyphomonas beringensis sp. nov. and Hyphomonas chukchiensis sp. nov., isolated from surface seawater of the Bering Sea and Chukchi Sea.</title>
        <authorList>
            <person name="Li C."/>
            <person name="Lai Q."/>
            <person name="Li G."/>
            <person name="Dong C."/>
            <person name="Wang J."/>
            <person name="Liao Y."/>
            <person name="Shao Z."/>
        </authorList>
    </citation>
    <scope>NUCLEOTIDE SEQUENCE [LARGE SCALE GENOMIC DNA]</scope>
    <source>
        <strain evidence="2 3">SCH89</strain>
    </source>
</reference>
<keyword evidence="1" id="KW-1133">Transmembrane helix</keyword>
<dbReference type="AlphaFoldDB" id="A0A059G896"/>
<feature type="transmembrane region" description="Helical" evidence="1">
    <location>
        <begin position="12"/>
        <end position="31"/>
    </location>
</feature>
<dbReference type="PATRIC" id="fig|1280953.3.peg.1664"/>
<evidence type="ECO:0000313" key="2">
    <source>
        <dbReference type="EMBL" id="KDA02919.1"/>
    </source>
</evidence>
<evidence type="ECO:0000313" key="3">
    <source>
        <dbReference type="Proteomes" id="UP000024942"/>
    </source>
</evidence>
<keyword evidence="1" id="KW-0472">Membrane</keyword>
<dbReference type="STRING" id="1280953.HOC_08237"/>
<organism evidence="2 3">
    <name type="scientific">Hyphomonas oceanitis SCH89</name>
    <dbReference type="NCBI Taxonomy" id="1280953"/>
    <lineage>
        <taxon>Bacteria</taxon>
        <taxon>Pseudomonadati</taxon>
        <taxon>Pseudomonadota</taxon>
        <taxon>Alphaproteobacteria</taxon>
        <taxon>Hyphomonadales</taxon>
        <taxon>Hyphomonadaceae</taxon>
        <taxon>Hyphomonas</taxon>
    </lineage>
</organism>
<comment type="caution">
    <text evidence="2">The sequence shown here is derived from an EMBL/GenBank/DDBJ whole genome shotgun (WGS) entry which is preliminary data.</text>
</comment>
<keyword evidence="3" id="KW-1185">Reference proteome</keyword>
<dbReference type="EMBL" id="ARYL01000010">
    <property type="protein sequence ID" value="KDA02919.1"/>
    <property type="molecule type" value="Genomic_DNA"/>
</dbReference>
<dbReference type="OrthoDB" id="259687at2"/>
<accession>A0A059G896</accession>
<dbReference type="Proteomes" id="UP000024942">
    <property type="component" value="Unassembled WGS sequence"/>
</dbReference>
<sequence>MGASYEKNSLTLPGAVAMGTGVMIGAGIFAFEHFHLSKSGDEDDTAGSQTKDTSA</sequence>
<name>A0A059G896_9PROT</name>
<evidence type="ECO:0000256" key="1">
    <source>
        <dbReference type="SAM" id="Phobius"/>
    </source>
</evidence>
<dbReference type="RefSeq" id="WP_156950421.1">
    <property type="nucleotide sequence ID" value="NZ_ARYL01000010.1"/>
</dbReference>
<gene>
    <name evidence="2" type="ORF">HOC_08237</name>
</gene>
<proteinExistence type="predicted"/>
<keyword evidence="1" id="KW-0812">Transmembrane</keyword>